<evidence type="ECO:0000256" key="8">
    <source>
        <dbReference type="ARBA" id="ARBA00022737"/>
    </source>
</evidence>
<feature type="repeat" description="Lumazine-binding" evidence="10">
    <location>
        <begin position="97"/>
        <end position="193"/>
    </location>
</feature>
<dbReference type="Gene3D" id="2.40.30.20">
    <property type="match status" value="2"/>
</dbReference>
<organism evidence="12 13">
    <name type="scientific">Streptomyces smyrnaeus</name>
    <dbReference type="NCBI Taxonomy" id="1387713"/>
    <lineage>
        <taxon>Bacteria</taxon>
        <taxon>Bacillati</taxon>
        <taxon>Actinomycetota</taxon>
        <taxon>Actinomycetes</taxon>
        <taxon>Kitasatosporales</taxon>
        <taxon>Streptomycetaceae</taxon>
        <taxon>Streptomyces</taxon>
    </lineage>
</organism>
<evidence type="ECO:0000313" key="13">
    <source>
        <dbReference type="Proteomes" id="UP000721954"/>
    </source>
</evidence>
<dbReference type="EMBL" id="JAFFZM010000009">
    <property type="protein sequence ID" value="MBO8199943.1"/>
    <property type="molecule type" value="Genomic_DNA"/>
</dbReference>
<keyword evidence="13" id="KW-1185">Reference proteome</keyword>
<dbReference type="PANTHER" id="PTHR21098">
    <property type="entry name" value="RIBOFLAVIN SYNTHASE ALPHA CHAIN"/>
    <property type="match status" value="1"/>
</dbReference>
<dbReference type="InterPro" id="IPR017938">
    <property type="entry name" value="Riboflavin_synthase-like_b-brl"/>
</dbReference>
<accession>A0ABS3XXB4</accession>
<dbReference type="Proteomes" id="UP000721954">
    <property type="component" value="Unassembled WGS sequence"/>
</dbReference>
<feature type="domain" description="Lumazine-binding" evidence="11">
    <location>
        <begin position="97"/>
        <end position="193"/>
    </location>
</feature>
<dbReference type="CDD" id="cd00402">
    <property type="entry name" value="Riboflavin_synthase_like"/>
    <property type="match status" value="1"/>
</dbReference>
<dbReference type="PROSITE" id="PS51177">
    <property type="entry name" value="LUMAZINE_BIND"/>
    <property type="match status" value="2"/>
</dbReference>
<evidence type="ECO:0000256" key="1">
    <source>
        <dbReference type="ARBA" id="ARBA00000968"/>
    </source>
</evidence>
<feature type="repeat" description="Lumazine-binding" evidence="10">
    <location>
        <begin position="1"/>
        <end position="96"/>
    </location>
</feature>
<proteinExistence type="predicted"/>
<name>A0ABS3XXB4_9ACTN</name>
<evidence type="ECO:0000256" key="7">
    <source>
        <dbReference type="ARBA" id="ARBA00022679"/>
    </source>
</evidence>
<dbReference type="NCBIfam" id="TIGR00187">
    <property type="entry name" value="ribE"/>
    <property type="match status" value="1"/>
</dbReference>
<dbReference type="EC" id="2.5.1.9" evidence="4 9"/>
<dbReference type="SUPFAM" id="SSF63380">
    <property type="entry name" value="Riboflavin synthase domain-like"/>
    <property type="match status" value="2"/>
</dbReference>
<dbReference type="InterPro" id="IPR023366">
    <property type="entry name" value="ATP_synth_asu-like_sf"/>
</dbReference>
<evidence type="ECO:0000259" key="11">
    <source>
        <dbReference type="PROSITE" id="PS51177"/>
    </source>
</evidence>
<evidence type="ECO:0000256" key="5">
    <source>
        <dbReference type="ARBA" id="ARBA00013950"/>
    </source>
</evidence>
<evidence type="ECO:0000256" key="9">
    <source>
        <dbReference type="NCBIfam" id="TIGR00187"/>
    </source>
</evidence>
<evidence type="ECO:0000256" key="6">
    <source>
        <dbReference type="ARBA" id="ARBA00022619"/>
    </source>
</evidence>
<dbReference type="InterPro" id="IPR001783">
    <property type="entry name" value="Lumazine-bd"/>
</dbReference>
<dbReference type="NCBIfam" id="NF006767">
    <property type="entry name" value="PRK09289.1"/>
    <property type="match status" value="1"/>
</dbReference>
<feature type="domain" description="Lumazine-binding" evidence="11">
    <location>
        <begin position="1"/>
        <end position="96"/>
    </location>
</feature>
<comment type="function">
    <text evidence="2">Catalyzes the dismutation of two molecules of 6,7-dimethyl-8-ribityllumazine, resulting in the formation of riboflavin and 5-amino-6-(D-ribitylamino)uracil.</text>
</comment>
<gene>
    <name evidence="12" type="ORF">JW613_16820</name>
</gene>
<evidence type="ECO:0000256" key="10">
    <source>
        <dbReference type="PROSITE-ProRule" id="PRU00524"/>
    </source>
</evidence>
<dbReference type="PANTHER" id="PTHR21098:SF12">
    <property type="entry name" value="RIBOFLAVIN SYNTHASE"/>
    <property type="match status" value="1"/>
</dbReference>
<dbReference type="GeneID" id="96260273"/>
<comment type="pathway">
    <text evidence="3">Cofactor biosynthesis; riboflavin biosynthesis; riboflavin from 2-hydroxy-3-oxobutyl phosphate and 5-amino-6-(D-ribitylamino)uracil: step 2/2.</text>
</comment>
<protein>
    <recommendedName>
        <fullName evidence="5 9">Riboflavin synthase</fullName>
        <ecNumber evidence="4 9">2.5.1.9</ecNumber>
    </recommendedName>
</protein>
<keyword evidence="7 12" id="KW-0808">Transferase</keyword>
<dbReference type="GO" id="GO:0004746">
    <property type="term" value="F:riboflavin synthase activity"/>
    <property type="evidence" value="ECO:0007669"/>
    <property type="project" value="UniProtKB-EC"/>
</dbReference>
<reference evidence="12 13" key="1">
    <citation type="submission" date="2021-02" db="EMBL/GenBank/DDBJ databases">
        <title>Streptomyces spirodelae sp. nov., isolated from duckweed.</title>
        <authorList>
            <person name="Saimee Y."/>
            <person name="Duangmal K."/>
        </authorList>
    </citation>
    <scope>NUCLEOTIDE SEQUENCE [LARGE SCALE GENOMIC DNA]</scope>
    <source>
        <strain evidence="12 13">DSM 42105</strain>
    </source>
</reference>
<evidence type="ECO:0000313" key="12">
    <source>
        <dbReference type="EMBL" id="MBO8199943.1"/>
    </source>
</evidence>
<keyword evidence="6" id="KW-0686">Riboflavin biosynthesis</keyword>
<dbReference type="RefSeq" id="WP_209211621.1">
    <property type="nucleotide sequence ID" value="NZ_JAFFZM010000009.1"/>
</dbReference>
<dbReference type="InterPro" id="IPR026017">
    <property type="entry name" value="Lumazine-bd_dom"/>
</dbReference>
<dbReference type="NCBIfam" id="NF009566">
    <property type="entry name" value="PRK13020.1"/>
    <property type="match status" value="1"/>
</dbReference>
<dbReference type="Pfam" id="PF00677">
    <property type="entry name" value="Lum_binding"/>
    <property type="match status" value="2"/>
</dbReference>
<comment type="catalytic activity">
    <reaction evidence="1">
        <text>2 6,7-dimethyl-8-(1-D-ribityl)lumazine + H(+) = 5-amino-6-(D-ribitylamino)uracil + riboflavin</text>
        <dbReference type="Rhea" id="RHEA:20772"/>
        <dbReference type="ChEBI" id="CHEBI:15378"/>
        <dbReference type="ChEBI" id="CHEBI:15934"/>
        <dbReference type="ChEBI" id="CHEBI:57986"/>
        <dbReference type="ChEBI" id="CHEBI:58201"/>
        <dbReference type="EC" id="2.5.1.9"/>
    </reaction>
</comment>
<sequence length="216" mass="22573">MFTGIVEELGEVVAVEEQGASARLRLRGPRVTADARHGDSIAVNGVCLTVVETGDGEFSADVMAETLHRSSLGALTVGSPVNLERPLALGGRLDGHLVQGHVDGTGTITARHDADSGTDITIGLPEGMSRYLVEKGSITVDGISLTVVEAAEDHFTVSLIPTTLALTTLGTKQPGDPVNLEVDVLAKYVERLLGASARNAPQPLDETLSQQSEATR</sequence>
<evidence type="ECO:0000256" key="2">
    <source>
        <dbReference type="ARBA" id="ARBA00002803"/>
    </source>
</evidence>
<dbReference type="PIRSF" id="PIRSF000498">
    <property type="entry name" value="Riboflavin_syn_A"/>
    <property type="match status" value="1"/>
</dbReference>
<evidence type="ECO:0000256" key="3">
    <source>
        <dbReference type="ARBA" id="ARBA00004887"/>
    </source>
</evidence>
<keyword evidence="8" id="KW-0677">Repeat</keyword>
<evidence type="ECO:0000256" key="4">
    <source>
        <dbReference type="ARBA" id="ARBA00012827"/>
    </source>
</evidence>
<comment type="caution">
    <text evidence="12">The sequence shown here is derived from an EMBL/GenBank/DDBJ whole genome shotgun (WGS) entry which is preliminary data.</text>
</comment>